<dbReference type="PANTHER" id="PTHR15004:SF0">
    <property type="entry name" value="GLUTAMYL-TRNA(GLN) AMIDOTRANSFERASE SUBUNIT C, MITOCHONDRIAL"/>
    <property type="match status" value="1"/>
</dbReference>
<dbReference type="EMBL" id="MU863635">
    <property type="protein sequence ID" value="KAK4101362.1"/>
    <property type="molecule type" value="Genomic_DNA"/>
</dbReference>
<gene>
    <name evidence="3" type="ORF">N658DRAFT_425461</name>
</gene>
<dbReference type="AlphaFoldDB" id="A0AAN6Q5V3"/>
<dbReference type="GO" id="GO:0006450">
    <property type="term" value="P:regulation of translational fidelity"/>
    <property type="evidence" value="ECO:0007669"/>
    <property type="project" value="InterPro"/>
</dbReference>
<feature type="compositionally biased region" description="Low complexity" evidence="1">
    <location>
        <begin position="58"/>
        <end position="80"/>
    </location>
</feature>
<organism evidence="3 4">
    <name type="scientific">Parathielavia hyrcaniae</name>
    <dbReference type="NCBI Taxonomy" id="113614"/>
    <lineage>
        <taxon>Eukaryota</taxon>
        <taxon>Fungi</taxon>
        <taxon>Dikarya</taxon>
        <taxon>Ascomycota</taxon>
        <taxon>Pezizomycotina</taxon>
        <taxon>Sordariomycetes</taxon>
        <taxon>Sordariomycetidae</taxon>
        <taxon>Sordariales</taxon>
        <taxon>Chaetomiaceae</taxon>
        <taxon>Parathielavia</taxon>
    </lineage>
</organism>
<dbReference type="PANTHER" id="PTHR15004">
    <property type="entry name" value="GLUTAMYL-TRNA(GLN) AMIDOTRANSFERASE SUBUNIT C, MITOCHONDRIAL"/>
    <property type="match status" value="1"/>
</dbReference>
<dbReference type="GO" id="GO:0032543">
    <property type="term" value="P:mitochondrial translation"/>
    <property type="evidence" value="ECO:0007669"/>
    <property type="project" value="TreeGrafter"/>
</dbReference>
<dbReference type="InterPro" id="IPR003837">
    <property type="entry name" value="GatC"/>
</dbReference>
<comment type="caution">
    <text evidence="3">The sequence shown here is derived from an EMBL/GenBank/DDBJ whole genome shotgun (WGS) entry which is preliminary data.</text>
</comment>
<reference evidence="3" key="1">
    <citation type="journal article" date="2023" name="Mol. Phylogenet. Evol.">
        <title>Genome-scale phylogeny and comparative genomics of the fungal order Sordariales.</title>
        <authorList>
            <person name="Hensen N."/>
            <person name="Bonometti L."/>
            <person name="Westerberg I."/>
            <person name="Brannstrom I.O."/>
            <person name="Guillou S."/>
            <person name="Cros-Aarteil S."/>
            <person name="Calhoun S."/>
            <person name="Haridas S."/>
            <person name="Kuo A."/>
            <person name="Mondo S."/>
            <person name="Pangilinan J."/>
            <person name="Riley R."/>
            <person name="LaButti K."/>
            <person name="Andreopoulos B."/>
            <person name="Lipzen A."/>
            <person name="Chen C."/>
            <person name="Yan M."/>
            <person name="Daum C."/>
            <person name="Ng V."/>
            <person name="Clum A."/>
            <person name="Steindorff A."/>
            <person name="Ohm R.A."/>
            <person name="Martin F."/>
            <person name="Silar P."/>
            <person name="Natvig D.O."/>
            <person name="Lalanne C."/>
            <person name="Gautier V."/>
            <person name="Ament-Velasquez S.L."/>
            <person name="Kruys A."/>
            <person name="Hutchinson M.I."/>
            <person name="Powell A.J."/>
            <person name="Barry K."/>
            <person name="Miller A.N."/>
            <person name="Grigoriev I.V."/>
            <person name="Debuchy R."/>
            <person name="Gladieux P."/>
            <person name="Hiltunen Thoren M."/>
            <person name="Johannesson H."/>
        </authorList>
    </citation>
    <scope>NUCLEOTIDE SEQUENCE</scope>
    <source>
        <strain evidence="3">CBS 757.83</strain>
    </source>
</reference>
<evidence type="ECO:0000313" key="4">
    <source>
        <dbReference type="Proteomes" id="UP001305647"/>
    </source>
</evidence>
<dbReference type="InterPro" id="IPR049545">
    <property type="entry name" value="Gta3_dom"/>
</dbReference>
<dbReference type="GO" id="GO:0005739">
    <property type="term" value="C:mitochondrion"/>
    <property type="evidence" value="ECO:0007669"/>
    <property type="project" value="TreeGrafter"/>
</dbReference>
<feature type="region of interest" description="Disordered" evidence="1">
    <location>
        <begin position="1"/>
        <end position="96"/>
    </location>
</feature>
<dbReference type="Pfam" id="PF20978">
    <property type="entry name" value="Gta3"/>
    <property type="match status" value="1"/>
</dbReference>
<evidence type="ECO:0000313" key="3">
    <source>
        <dbReference type="EMBL" id="KAK4101362.1"/>
    </source>
</evidence>
<name>A0AAN6Q5V3_9PEZI</name>
<feature type="domain" description="Glutamyl-tRNA amidotransferase complex subunit Gta3" evidence="2">
    <location>
        <begin position="87"/>
        <end position="144"/>
    </location>
</feature>
<dbReference type="Proteomes" id="UP001305647">
    <property type="component" value="Unassembled WGS sequence"/>
</dbReference>
<dbReference type="GO" id="GO:0030956">
    <property type="term" value="C:glutamyl-tRNA(Gln) amidotransferase complex"/>
    <property type="evidence" value="ECO:0007669"/>
    <property type="project" value="TreeGrafter"/>
</dbReference>
<sequence>MANSRLPLSHLSRRIRLNPTRHASTASSHGPPPPSPRPQHDPYALLSTPTWSIRTLLPTSPSQSNSNSNPNPTQTTPTTQAVEEEAEPTTPKITPQTLSHLLRLSALPEPSHPAESAALLRTLHAQLHFVRDIQRVDTAGVEPLSSIRDETPEGLREATVTLTTLRHALAEEEVYGRCRRPRRKRRGGMETGKVEEGVEDWDVLGCAAETVGRYFVVRSGPGTGNKT</sequence>
<dbReference type="GO" id="GO:0070681">
    <property type="term" value="P:glutaminyl-tRNAGln biosynthesis via transamidation"/>
    <property type="evidence" value="ECO:0007669"/>
    <property type="project" value="TreeGrafter"/>
</dbReference>
<evidence type="ECO:0000256" key="1">
    <source>
        <dbReference type="SAM" id="MobiDB-lite"/>
    </source>
</evidence>
<protein>
    <recommendedName>
        <fullName evidence="2">Glutamyl-tRNA amidotransferase complex subunit Gta3 domain-containing protein</fullName>
    </recommendedName>
</protein>
<proteinExistence type="predicted"/>
<keyword evidence="4" id="KW-1185">Reference proteome</keyword>
<reference evidence="3" key="2">
    <citation type="submission" date="2023-05" db="EMBL/GenBank/DDBJ databases">
        <authorList>
            <consortium name="Lawrence Berkeley National Laboratory"/>
            <person name="Steindorff A."/>
            <person name="Hensen N."/>
            <person name="Bonometti L."/>
            <person name="Westerberg I."/>
            <person name="Brannstrom I.O."/>
            <person name="Guillou S."/>
            <person name="Cros-Aarteil S."/>
            <person name="Calhoun S."/>
            <person name="Haridas S."/>
            <person name="Kuo A."/>
            <person name="Mondo S."/>
            <person name="Pangilinan J."/>
            <person name="Riley R."/>
            <person name="Labutti K."/>
            <person name="Andreopoulos B."/>
            <person name="Lipzen A."/>
            <person name="Chen C."/>
            <person name="Yanf M."/>
            <person name="Daum C."/>
            <person name="Ng V."/>
            <person name="Clum A."/>
            <person name="Ohm R."/>
            <person name="Martin F."/>
            <person name="Silar P."/>
            <person name="Natvig D."/>
            <person name="Lalanne C."/>
            <person name="Gautier V."/>
            <person name="Ament-Velasquez S.L."/>
            <person name="Kruys A."/>
            <person name="Hutchinson M.I."/>
            <person name="Powell A.J."/>
            <person name="Barry K."/>
            <person name="Miller A.N."/>
            <person name="Grigoriev I.V."/>
            <person name="Debuchy R."/>
            <person name="Gladieux P."/>
            <person name="Thoren M.H."/>
            <person name="Johannesson H."/>
        </authorList>
    </citation>
    <scope>NUCLEOTIDE SEQUENCE</scope>
    <source>
        <strain evidence="3">CBS 757.83</strain>
    </source>
</reference>
<evidence type="ECO:0000259" key="2">
    <source>
        <dbReference type="Pfam" id="PF20978"/>
    </source>
</evidence>
<accession>A0AAN6Q5V3</accession>